<evidence type="ECO:0000313" key="2">
    <source>
        <dbReference type="EMBL" id="ATG47898.1"/>
    </source>
</evidence>
<dbReference type="RefSeq" id="WP_096805826.1">
    <property type="nucleotide sequence ID" value="NZ_CP022196.1"/>
</dbReference>
<dbReference type="GO" id="GO:0006508">
    <property type="term" value="P:proteolysis"/>
    <property type="evidence" value="ECO:0007669"/>
    <property type="project" value="UniProtKB-KW"/>
</dbReference>
<keyword evidence="2" id="KW-0645">Protease</keyword>
<feature type="domain" description="YgjP-like metallopeptidase" evidence="1">
    <location>
        <begin position="23"/>
        <end position="218"/>
    </location>
</feature>
<dbReference type="Pfam" id="PF01863">
    <property type="entry name" value="YgjP-like"/>
    <property type="match status" value="1"/>
</dbReference>
<keyword evidence="3" id="KW-1185">Reference proteome</keyword>
<reference evidence="2 3" key="1">
    <citation type="submission" date="2017-06" db="EMBL/GenBank/DDBJ databases">
        <title>Celeribacter sp. TSPH2 complete genome sequence.</title>
        <authorList>
            <person name="Woo J.-H."/>
            <person name="Kim H.-S."/>
        </authorList>
    </citation>
    <scope>NUCLEOTIDE SEQUENCE [LARGE SCALE GENOMIC DNA]</scope>
    <source>
        <strain evidence="2 3">TSPH2</strain>
    </source>
</reference>
<protein>
    <submittedName>
        <fullName evidence="2">Zinc metalloprotease</fullName>
    </submittedName>
</protein>
<organism evidence="2 3">
    <name type="scientific">Celeribacter ethanolicus</name>
    <dbReference type="NCBI Taxonomy" id="1758178"/>
    <lineage>
        <taxon>Bacteria</taxon>
        <taxon>Pseudomonadati</taxon>
        <taxon>Pseudomonadota</taxon>
        <taxon>Alphaproteobacteria</taxon>
        <taxon>Rhodobacterales</taxon>
        <taxon>Roseobacteraceae</taxon>
        <taxon>Celeribacter</taxon>
    </lineage>
</organism>
<accession>A0A291GCM8</accession>
<dbReference type="GO" id="GO:0008237">
    <property type="term" value="F:metallopeptidase activity"/>
    <property type="evidence" value="ECO:0007669"/>
    <property type="project" value="UniProtKB-KW"/>
</dbReference>
<dbReference type="CDD" id="cd07344">
    <property type="entry name" value="M48_yhfN_like"/>
    <property type="match status" value="1"/>
</dbReference>
<dbReference type="OrthoDB" id="9795402at2"/>
<dbReference type="Proteomes" id="UP000217935">
    <property type="component" value="Chromosome"/>
</dbReference>
<dbReference type="PANTHER" id="PTHR30399:SF1">
    <property type="entry name" value="UTP PYROPHOSPHATASE"/>
    <property type="match status" value="1"/>
</dbReference>
<keyword evidence="2" id="KW-0378">Hydrolase</keyword>
<dbReference type="AlphaFoldDB" id="A0A291GCM8"/>
<dbReference type="STRING" id="1758178.GCA_001550095_03318"/>
<dbReference type="EMBL" id="CP022196">
    <property type="protein sequence ID" value="ATG47898.1"/>
    <property type="molecule type" value="Genomic_DNA"/>
</dbReference>
<proteinExistence type="predicted"/>
<evidence type="ECO:0000259" key="1">
    <source>
        <dbReference type="Pfam" id="PF01863"/>
    </source>
</evidence>
<evidence type="ECO:0000313" key="3">
    <source>
        <dbReference type="Proteomes" id="UP000217935"/>
    </source>
</evidence>
<dbReference type="PANTHER" id="PTHR30399">
    <property type="entry name" value="UNCHARACTERIZED PROTEIN YGJP"/>
    <property type="match status" value="1"/>
</dbReference>
<dbReference type="InterPro" id="IPR002725">
    <property type="entry name" value="YgjP-like_metallopeptidase"/>
</dbReference>
<dbReference type="KEGG" id="ceh:CEW89_10175"/>
<sequence>MREIRLPGEPPVSVTLKRSARARRLSLRVSRLDGRVTLSMPQRLPEAEAIAFVEEKQDWIRKHLAGRSPDRMPVFGAHLPFLGRELMIMPGQGRRAQVMDGALQVPGGPESVAAKVRAFLRLEAQMRLRAASDRYAEALGVGYGRITLRDPRSRWGSCTSQGNLMYSWRLVMAPPEVLDYVAAHEMAHRLEMNHSERFWAHVARICPGHKAHRDWLRREGEQLHGWRFETD</sequence>
<name>A0A291GCM8_9RHOB</name>
<dbReference type="Gene3D" id="3.30.2010.10">
    <property type="entry name" value="Metalloproteases ('zincins'), catalytic domain"/>
    <property type="match status" value="1"/>
</dbReference>
<gene>
    <name evidence="2" type="ORF">CEW89_10175</name>
</gene>
<dbReference type="InterPro" id="IPR053136">
    <property type="entry name" value="UTP_pyrophosphatase-like"/>
</dbReference>
<keyword evidence="2" id="KW-0482">Metalloprotease</keyword>